<sequence length="330" mass="36889">MLENKSNPKRCSFTSTEGEACNELDIGSGFCFWHDKTIDKTGMKLALKLEEFVAAGGVTQGVCLKKADLENVRLVRYGHSTGYDFRNADFYRANLRNAHLFNANCAGASFMKAQLKDADLHCAELFNCNLLGVKLSGARLDNVSLGSYVHQESIARQAEREGNHTKAADFYEQSEEIYRAFRKAASDNGLMNLSGQFAYKESTMIRKQKPRYSAERISSKLVDLFCGYGEKPRNVIAFSVWFILFCACFYFTMGVESNYGPIGFDSNHTFYENLSHFGSSIYFSVVTFTTLGYGDIHPIGIARAVATFEAFIGSFALALYVVVFVKKTSR</sequence>
<dbReference type="OrthoDB" id="9813518at2"/>
<dbReference type="PANTHER" id="PTHR14136:SF17">
    <property type="entry name" value="BTB_POZ DOMAIN-CONTAINING PROTEIN KCTD9"/>
    <property type="match status" value="1"/>
</dbReference>
<evidence type="ECO:0000256" key="1">
    <source>
        <dbReference type="SAM" id="Phobius"/>
    </source>
</evidence>
<name>A0A6N8F304_9GAMM</name>
<dbReference type="PANTHER" id="PTHR14136">
    <property type="entry name" value="BTB_POZ DOMAIN-CONTAINING PROTEIN KCTD9"/>
    <property type="match status" value="1"/>
</dbReference>
<protein>
    <submittedName>
        <fullName evidence="3">Pentapeptide repeat-containing protein</fullName>
    </submittedName>
</protein>
<dbReference type="SUPFAM" id="SSF141571">
    <property type="entry name" value="Pentapeptide repeat-like"/>
    <property type="match status" value="1"/>
</dbReference>
<dbReference type="Proteomes" id="UP000439994">
    <property type="component" value="Unassembled WGS sequence"/>
</dbReference>
<dbReference type="Pfam" id="PF00805">
    <property type="entry name" value="Pentapeptide"/>
    <property type="match status" value="1"/>
</dbReference>
<evidence type="ECO:0000259" key="2">
    <source>
        <dbReference type="Pfam" id="PF07885"/>
    </source>
</evidence>
<dbReference type="Gene3D" id="1.10.287.70">
    <property type="match status" value="1"/>
</dbReference>
<dbReference type="SUPFAM" id="SSF81324">
    <property type="entry name" value="Voltage-gated potassium channels"/>
    <property type="match status" value="1"/>
</dbReference>
<dbReference type="Gene3D" id="2.160.20.80">
    <property type="entry name" value="E3 ubiquitin-protein ligase SopA"/>
    <property type="match status" value="1"/>
</dbReference>
<dbReference type="RefSeq" id="WP_155693434.1">
    <property type="nucleotide sequence ID" value="NZ_WOCD01000001.1"/>
</dbReference>
<gene>
    <name evidence="3" type="ORF">GNP35_00160</name>
</gene>
<feature type="transmembrane region" description="Helical" evidence="1">
    <location>
        <begin position="235"/>
        <end position="253"/>
    </location>
</feature>
<comment type="caution">
    <text evidence="3">The sequence shown here is derived from an EMBL/GenBank/DDBJ whole genome shotgun (WGS) entry which is preliminary data.</text>
</comment>
<keyword evidence="1" id="KW-0812">Transmembrane</keyword>
<dbReference type="InterPro" id="IPR013099">
    <property type="entry name" value="K_chnl_dom"/>
</dbReference>
<evidence type="ECO:0000313" key="4">
    <source>
        <dbReference type="Proteomes" id="UP000439994"/>
    </source>
</evidence>
<dbReference type="AlphaFoldDB" id="A0A6N8F304"/>
<feature type="transmembrane region" description="Helical" evidence="1">
    <location>
        <begin position="305"/>
        <end position="325"/>
    </location>
</feature>
<dbReference type="Pfam" id="PF07885">
    <property type="entry name" value="Ion_trans_2"/>
    <property type="match status" value="1"/>
</dbReference>
<dbReference type="EMBL" id="WOCD01000001">
    <property type="protein sequence ID" value="MUH71046.1"/>
    <property type="molecule type" value="Genomic_DNA"/>
</dbReference>
<dbReference type="InterPro" id="IPR001646">
    <property type="entry name" value="5peptide_repeat"/>
</dbReference>
<feature type="domain" description="Potassium channel" evidence="2">
    <location>
        <begin position="244"/>
        <end position="327"/>
    </location>
</feature>
<dbReference type="InterPro" id="IPR051082">
    <property type="entry name" value="Pentapeptide-BTB/POZ_domain"/>
</dbReference>
<keyword evidence="4" id="KW-1185">Reference proteome</keyword>
<keyword evidence="1" id="KW-1133">Transmembrane helix</keyword>
<proteinExistence type="predicted"/>
<accession>A0A6N8F304</accession>
<organism evidence="3 4">
    <name type="scientific">Psychrosphaera haliotis</name>
    <dbReference type="NCBI Taxonomy" id="555083"/>
    <lineage>
        <taxon>Bacteria</taxon>
        <taxon>Pseudomonadati</taxon>
        <taxon>Pseudomonadota</taxon>
        <taxon>Gammaproteobacteria</taxon>
        <taxon>Alteromonadales</taxon>
        <taxon>Pseudoalteromonadaceae</taxon>
        <taxon>Psychrosphaera</taxon>
    </lineage>
</organism>
<reference evidence="3 4" key="1">
    <citation type="submission" date="2019-11" db="EMBL/GenBank/DDBJ databases">
        <title>P. haliotis isolates from Z. marina roots.</title>
        <authorList>
            <person name="Cohen M."/>
            <person name="Jospin G."/>
            <person name="Eisen J.A."/>
            <person name="Coil D.A."/>
        </authorList>
    </citation>
    <scope>NUCLEOTIDE SEQUENCE [LARGE SCALE GENOMIC DNA]</scope>
    <source>
        <strain evidence="3 4">UCD-MCMsp1aY</strain>
    </source>
</reference>
<evidence type="ECO:0000313" key="3">
    <source>
        <dbReference type="EMBL" id="MUH71046.1"/>
    </source>
</evidence>
<keyword evidence="1" id="KW-0472">Membrane</keyword>